<evidence type="ECO:0000313" key="2">
    <source>
        <dbReference type="Proteomes" id="UP001234297"/>
    </source>
</evidence>
<comment type="caution">
    <text evidence="1">The sequence shown here is derived from an EMBL/GenBank/DDBJ whole genome shotgun (WGS) entry which is preliminary data.</text>
</comment>
<name>A0ACC2LIB5_PERAE</name>
<gene>
    <name evidence="1" type="ORF">MRB53_026480</name>
</gene>
<evidence type="ECO:0000313" key="1">
    <source>
        <dbReference type="EMBL" id="KAJ8633144.1"/>
    </source>
</evidence>
<dbReference type="EMBL" id="CM056816">
    <property type="protein sequence ID" value="KAJ8633144.1"/>
    <property type="molecule type" value="Genomic_DNA"/>
</dbReference>
<keyword evidence="2" id="KW-1185">Reference proteome</keyword>
<protein>
    <submittedName>
        <fullName evidence="1">Uncharacterized protein</fullName>
    </submittedName>
</protein>
<proteinExistence type="predicted"/>
<reference evidence="1 2" key="1">
    <citation type="journal article" date="2022" name="Hortic Res">
        <title>A haplotype resolved chromosomal level avocado genome allows analysis of novel avocado genes.</title>
        <authorList>
            <person name="Nath O."/>
            <person name="Fletcher S.J."/>
            <person name="Hayward A."/>
            <person name="Shaw L.M."/>
            <person name="Masouleh A.K."/>
            <person name="Furtado A."/>
            <person name="Henry R.J."/>
            <person name="Mitter N."/>
        </authorList>
    </citation>
    <scope>NUCLEOTIDE SEQUENCE [LARGE SCALE GENOMIC DNA]</scope>
    <source>
        <strain evidence="2">cv. Hass</strain>
    </source>
</reference>
<organism evidence="1 2">
    <name type="scientific">Persea americana</name>
    <name type="common">Avocado</name>
    <dbReference type="NCBI Taxonomy" id="3435"/>
    <lineage>
        <taxon>Eukaryota</taxon>
        <taxon>Viridiplantae</taxon>
        <taxon>Streptophyta</taxon>
        <taxon>Embryophyta</taxon>
        <taxon>Tracheophyta</taxon>
        <taxon>Spermatophyta</taxon>
        <taxon>Magnoliopsida</taxon>
        <taxon>Magnoliidae</taxon>
        <taxon>Laurales</taxon>
        <taxon>Lauraceae</taxon>
        <taxon>Persea</taxon>
    </lineage>
</organism>
<sequence>MPLFLSNEEFERCSGNASLVAEKADSFIRDLHRQLETVKAQADASSITAEQTCALLEQKYISLSSDFSKLEAQNAQHSAILERRLSELAEAKAEKHQLHLQTMSLDGDVERLKVEVAEQHKSKRQLLDLVEQKNIEISEKNALIKSYLDKIVNLTDSAASKEARLQDRDTELARSQATCARLLQEKELIERHNVWLNDELTAKVNSLIELRRKHAEFEADVPAKLAQVEREFSECSKSLKWNKDRVRELEVKLTSAQEELCSSKDATAANEERFSSELSTVTKLVELYKESADEWSKKAGELEGVIKALEMHSNQVENDYKENLEKEASTRKEFEKVAIDLKEKLQKCEIQIENARKASELSLVPLSSFQSDSISSSKEIWFSEAEIDGSKEDSHMLVPKVPLGISGTALAASLLRDGWSLAKMYGKYQETVDALRHEQLGRKHSEMILERVLYEIQEKAEIILDERAEHERMVEAYNLMNQKLQQSLYEHANLESTIRELKADLRRRERDYDLAQKEIGDLQKQAVLLLKECRDIQVRYGAGSQVYPDDYASTCVVNVGDETDTEKVISEHLQLTFKDINGLVEQNVKLRSLVRSLSNQIDQRDTELKENFEEELQKHKDEAASKVEAVLKRLEEQGRMIESLHSSVAMYKRLYEEQLKVHPSLPHSAELGSDDGRKDLMVLFEGSQETSKKAYEQATERARNLEDDLTKSRSEVMALRLERDKLAMEAKFSRERLDSLMKEFEHQREEINGVLARNVEFSQMIVDYQRRLRESVVSSSASEELSRKLSMEVSVLKHEKDLLVNSEKRALDEVGSLSQRVHRLQASLDTIQSAQEVHEDARVMERRKQEEYLNHLEREWAEAKKELQEERDHVRTLTLDREQTLRNAMEKVEEVAKKLADASHACSAAEARATVAEARCSELEAKLKVSVKKIDGQDGGYEHSISSANEAVMDLQRAKEQIEKLREESQANKDHMIQYKEIANVNEAALKQMESVHEKFKSESDKFAKTLEAEVQSLRARVSELENDSMSKRIETASAVAEKDEALSSALAEIERLKEENYVKLSHIAGMEMQITSLKEDVVKEHQLFVSAHNNYQRQVMMESETIKELKITSDEAKTLQAEVSELRNVADARKSEIDALKATWVAEKSVLLELKNEAERKYNEINEQNKILHNRLEAMHIKLAESVRSSSAVSLGTTSSDPQGDDDLQKVIGYLRRSKEIAETEISLLKQEKLRLQSQLESSLKASETAQSVLNAERANSREILYTDEEFRTLKLQVTEMNLLRESNMQLREENKHNFEECQKYREMYQKAEMETEHSSGLLREKEIELDACQKEIEMNMTQIKHLEQRISELHERSKNIDVEDYDRMKEDFQQIQVKLEEKEAELDEVRNLVSGKQEYISCLEHDLANSQLELTEAKKKVNDALQIEATLKLDAEKQKKLLSNLKKRVDILTKEKEELIKEKQVISKQMEDLKSTKKPMGETASEQAMKEKEKEKDTRIQMLERTLEREREDLRKEKDDNRKEKLRRQKFEKQVLDLMQRVQQEKKQLLEKLEGHKHHVDDQVEASGTLSAPVPPDPNLDNQTAAYLLAVDNFEEAMHSALNDGLGGHSAESSPLVDASSAGQQVTSVALNAQSPLVSPVASHVKVLEEREKRKTIPRPSIEARKTGRRLVRPRFEQSHVPVGDSEISETEGPTEAKLGSASHELEPQAESSLPPSHLARKRQASLPASELQEESLGRQEAISDLTPLVKRPKGSDSPHGIEEPSLSSENVEKLSEELRDYIGGPANTLNQETVDGAKNEEAGIVKEPMEEPKDTPLEGSNLSEMQYESIDTAEEMEKPRDTGFLDESCKVEDVHDTYQLMEAENEREEGELVPDGTEQPDGDLSSTMDLEIGEIQGELVTGASVSTVDGAVTDAGDPVDIPSPEVLNEEKNDTVEIVEEGNDSSDKSNENGQGALDSQQSPQAAFGAGEGSSNLQADAAVSKQGSPSVPAEMEEGRESRTTRSTTTINLHERARERAAQRQAGVGVRAVSPSPTRGRGRAISGLKKNARGGRGGRGGRGPSSGEQV</sequence>
<accession>A0ACC2LIB5</accession>
<dbReference type="Proteomes" id="UP001234297">
    <property type="component" value="Chromosome 8"/>
</dbReference>